<organism evidence="2 3">
    <name type="scientific">Denitratisoma oestradiolicum</name>
    <dbReference type="NCBI Taxonomy" id="311182"/>
    <lineage>
        <taxon>Bacteria</taxon>
        <taxon>Pseudomonadati</taxon>
        <taxon>Pseudomonadota</taxon>
        <taxon>Betaproteobacteria</taxon>
        <taxon>Nitrosomonadales</taxon>
        <taxon>Sterolibacteriaceae</taxon>
        <taxon>Denitratisoma</taxon>
    </lineage>
</organism>
<dbReference type="InterPro" id="IPR010559">
    <property type="entry name" value="Sig_transdc_His_kin_internal"/>
</dbReference>
<dbReference type="PANTHER" id="PTHR34220">
    <property type="entry name" value="SENSOR HISTIDINE KINASE YPDA"/>
    <property type="match status" value="1"/>
</dbReference>
<dbReference type="Gene3D" id="3.30.565.10">
    <property type="entry name" value="Histidine kinase-like ATPase, C-terminal domain"/>
    <property type="match status" value="1"/>
</dbReference>
<evidence type="ECO:0000313" key="2">
    <source>
        <dbReference type="EMBL" id="CAB1370220.1"/>
    </source>
</evidence>
<name>A0A6S6Y4E1_9PROT</name>
<sequence>MAQEDESIRQFNESPAASLLQRCLAVWRDGPARALGRGLLVVAAIEVALLVLALLVRWAGLSLGLLSVLLGGGLGAALALIWAARRPSEDALTEARLMALTARIRPHFLFNSLNAVLGTIRSDPRRAEAALEELAELFRAQMQDPRELVSLSEEIALCRQYLDLERLRLGARLQVQWDIANCPPDATMPRLILQPLLENAVYHGIEPMEAPGPIAIRLASAGPMVLIELSNPYLPGHVHAQGNRMALANIRERLQLFYGLAASLNAEVKGERYVLRIVLPHRRDGES</sequence>
<dbReference type="SUPFAM" id="SSF55874">
    <property type="entry name" value="ATPase domain of HSP90 chaperone/DNA topoisomerase II/histidine kinase"/>
    <property type="match status" value="1"/>
</dbReference>
<dbReference type="GO" id="GO:0016020">
    <property type="term" value="C:membrane"/>
    <property type="evidence" value="ECO:0007669"/>
    <property type="project" value="InterPro"/>
</dbReference>
<dbReference type="RefSeq" id="WP_197970630.1">
    <property type="nucleotide sequence ID" value="NZ_LR778301.1"/>
</dbReference>
<dbReference type="Pfam" id="PF06580">
    <property type="entry name" value="His_kinase"/>
    <property type="match status" value="1"/>
</dbReference>
<dbReference type="GO" id="GO:0000155">
    <property type="term" value="F:phosphorelay sensor kinase activity"/>
    <property type="evidence" value="ECO:0007669"/>
    <property type="project" value="InterPro"/>
</dbReference>
<dbReference type="InterPro" id="IPR050640">
    <property type="entry name" value="Bact_2-comp_sensor_kinase"/>
</dbReference>
<proteinExistence type="predicted"/>
<keyword evidence="3" id="KW-1185">Reference proteome</keyword>
<dbReference type="AlphaFoldDB" id="A0A6S6Y4E1"/>
<accession>A0A6S6Y4E1</accession>
<gene>
    <name evidence="2" type="ORF">DENOEST_3066</name>
</gene>
<protein>
    <recommendedName>
        <fullName evidence="1">Signal transduction histidine kinase internal region domain-containing protein</fullName>
    </recommendedName>
</protein>
<reference evidence="2 3" key="1">
    <citation type="submission" date="2020-03" db="EMBL/GenBank/DDBJ databases">
        <authorList>
            <consortium name="Genoscope - CEA"/>
            <person name="William W."/>
        </authorList>
    </citation>
    <scope>NUCLEOTIDE SEQUENCE [LARGE SCALE GENOMIC DNA]</scope>
    <source>
        <strain evidence="3">DSM 16959</strain>
    </source>
</reference>
<dbReference type="PANTHER" id="PTHR34220:SF7">
    <property type="entry name" value="SENSOR HISTIDINE KINASE YPDA"/>
    <property type="match status" value="1"/>
</dbReference>
<dbReference type="KEGG" id="doe:DENOEST_3066"/>
<dbReference type="EMBL" id="LR778301">
    <property type="protein sequence ID" value="CAB1370220.1"/>
    <property type="molecule type" value="Genomic_DNA"/>
</dbReference>
<evidence type="ECO:0000259" key="1">
    <source>
        <dbReference type="Pfam" id="PF06580"/>
    </source>
</evidence>
<dbReference type="InterPro" id="IPR036890">
    <property type="entry name" value="HATPase_C_sf"/>
</dbReference>
<feature type="domain" description="Signal transduction histidine kinase internal region" evidence="1">
    <location>
        <begin position="95"/>
        <end position="173"/>
    </location>
</feature>
<dbReference type="Proteomes" id="UP000515733">
    <property type="component" value="Chromosome"/>
</dbReference>
<evidence type="ECO:0000313" key="3">
    <source>
        <dbReference type="Proteomes" id="UP000515733"/>
    </source>
</evidence>